<evidence type="ECO:0000259" key="6">
    <source>
        <dbReference type="Pfam" id="PF12562"/>
    </source>
</evidence>
<evidence type="ECO:0008006" key="9">
    <source>
        <dbReference type="Google" id="ProtNLM"/>
    </source>
</evidence>
<dbReference type="RefSeq" id="YP_227431.1">
    <property type="nucleotide sequence ID" value="NC_006966.1"/>
</dbReference>
<dbReference type="InterPro" id="IPR007674">
    <property type="entry name" value="Poxvirus_F5/I6_dom"/>
</dbReference>
<sequence>MNNFIKQAASRMNKPTKQLIKTETIILKECTISFNFDNFYYCNENIFNKQYNTLEDVLKSWAIIECFKYEKYVITGLVKIIKKYSHITDLFFLPVGWMTGVEESGKIKSEHHVIIRTIFTGSILHIRNKIKEFLSYHSIKDLVIIQTDKELTINCFDTPEILPTAVISFFPFDTESVLIVLFFGTYNDSYCGISYVLSDNIYIIIDLLKPFVNEINILTDDITRLTSVRLFDSLSSSKKFPEKKIFSICEFISIFDKTKFSDGGVSSLPQKSINLIPYIPKKIVSLIELPSYVEIKCITKNGIDFITHIDNKRLSMILIIAKDDFVKNVTFSGTFKKENLIWKGYYTYRILEATFTFPKLNVSTKGKRYFKKNIYDNSTFTTRTGLYIL</sequence>
<protein>
    <recommendedName>
        <fullName evidence="9">Telomere-binding protein</fullName>
    </recommendedName>
</protein>
<organism evidence="7 8">
    <name type="scientific">Deerpox virus (strain Mule deer/United States/W-848-83/1983)</name>
    <name type="common">DPV</name>
    <dbReference type="NCBI Taxonomy" id="305674"/>
    <lineage>
        <taxon>Viruses</taxon>
        <taxon>Varidnaviria</taxon>
        <taxon>Bamfordvirae</taxon>
        <taxon>Nucleocytoviricota</taxon>
        <taxon>Pokkesviricetes</taxon>
        <taxon>Chitovirales</taxon>
        <taxon>Poxviridae</taxon>
        <taxon>Chordopoxvirinae</taxon>
        <taxon>Cervidpoxvirus</taxon>
        <taxon>Cervidpoxvirus muledeerpox</taxon>
        <taxon>Mule deerpox virus</taxon>
    </lineage>
</organism>
<evidence type="ECO:0000256" key="2">
    <source>
        <dbReference type="ARBA" id="ARBA00022844"/>
    </source>
</evidence>
<evidence type="ECO:0000313" key="7">
    <source>
        <dbReference type="EMBL" id="ABI99211.1"/>
    </source>
</evidence>
<evidence type="ECO:0000256" key="4">
    <source>
        <dbReference type="ARBA" id="ARBA00025415"/>
    </source>
</evidence>
<proteinExistence type="predicted"/>
<reference evidence="7 8" key="1">
    <citation type="journal article" date="2005" name="J. Virol.">
        <title>Genome of deerpox virus.</title>
        <authorList>
            <person name="Afonso C.L."/>
            <person name="Delhon G."/>
            <person name="Tulman E.R."/>
            <person name="Lu Z."/>
            <person name="Zsak A."/>
            <person name="Becerra V.M."/>
            <person name="Zsak L."/>
            <person name="Kutish G.F."/>
            <person name="Rock D.L."/>
        </authorList>
    </citation>
    <scope>NUCLEOTIDE SEQUENCE [LARGE SCALE GENOMIC DNA]</scope>
    <source>
        <strain evidence="8">Mule deer/United States/W-848-83/1983</strain>
    </source>
</reference>
<evidence type="ECO:0000313" key="8">
    <source>
        <dbReference type="Proteomes" id="UP000000866"/>
    </source>
</evidence>
<evidence type="ECO:0000256" key="1">
    <source>
        <dbReference type="ARBA" id="ARBA00004328"/>
    </source>
</evidence>
<comment type="function">
    <text evidence="4">Binds to the hairpin form of the viral telomeric sequence. Might direct genome encapsidation into the virus particle.</text>
</comment>
<gene>
    <name evidence="7" type="ORF">DpV83gp057</name>
</gene>
<keyword evidence="8" id="KW-1185">Reference proteome</keyword>
<dbReference type="OrthoDB" id="4351at10239"/>
<feature type="domain" description="Poxvirus I6 C-terminal" evidence="6">
    <location>
        <begin position="353"/>
        <end position="388"/>
    </location>
</feature>
<dbReference type="GO" id="GO:0003677">
    <property type="term" value="F:DNA binding"/>
    <property type="evidence" value="ECO:0007669"/>
    <property type="project" value="UniProtKB-KW"/>
</dbReference>
<organismHost>
    <name type="scientific">Odocoileus hemionus</name>
    <name type="common">Mule deer</name>
    <name type="synonym">Cervus hemionus</name>
    <dbReference type="NCBI Taxonomy" id="9872"/>
</organismHost>
<feature type="domain" description="Poxvirus F5/Telomere-binding protein I6" evidence="5">
    <location>
        <begin position="28"/>
        <end position="352"/>
    </location>
</feature>
<dbReference type="GO" id="GO:0016032">
    <property type="term" value="P:viral process"/>
    <property type="evidence" value="ECO:0007669"/>
    <property type="project" value="InterPro"/>
</dbReference>
<dbReference type="Proteomes" id="UP000000866">
    <property type="component" value="Segment"/>
</dbReference>
<dbReference type="GeneID" id="3346313"/>
<keyword evidence="3" id="KW-0238">DNA-binding</keyword>
<dbReference type="EMBL" id="AY689436">
    <property type="protein sequence ID" value="ABI99211.1"/>
    <property type="molecule type" value="Genomic_DNA"/>
</dbReference>
<name>Q08FU6_DPV83</name>
<evidence type="ECO:0000259" key="5">
    <source>
        <dbReference type="Pfam" id="PF04595"/>
    </source>
</evidence>
<accession>Q08FU6</accession>
<evidence type="ECO:0000256" key="3">
    <source>
        <dbReference type="ARBA" id="ARBA00023125"/>
    </source>
</evidence>
<dbReference type="Pfam" id="PF12562">
    <property type="entry name" value="Pox_I6_C"/>
    <property type="match status" value="1"/>
</dbReference>
<dbReference type="InterPro" id="IPR022219">
    <property type="entry name" value="Poxvirus_I6_C"/>
</dbReference>
<comment type="subcellular location">
    <subcellularLocation>
        <location evidence="1">Virion</location>
    </subcellularLocation>
</comment>
<dbReference type="GO" id="GO:0044423">
    <property type="term" value="C:virion component"/>
    <property type="evidence" value="ECO:0007669"/>
    <property type="project" value="UniProtKB-KW"/>
</dbReference>
<keyword evidence="2" id="KW-0946">Virion</keyword>
<dbReference type="Pfam" id="PF04595">
    <property type="entry name" value="Pox_I6"/>
    <property type="match status" value="1"/>
</dbReference>